<name>A0A453KS16_AEGTS</name>
<dbReference type="AlphaFoldDB" id="A0A453KS16"/>
<organism evidence="1 2">
    <name type="scientific">Aegilops tauschii subsp. strangulata</name>
    <name type="common">Goatgrass</name>
    <dbReference type="NCBI Taxonomy" id="200361"/>
    <lineage>
        <taxon>Eukaryota</taxon>
        <taxon>Viridiplantae</taxon>
        <taxon>Streptophyta</taxon>
        <taxon>Embryophyta</taxon>
        <taxon>Tracheophyta</taxon>
        <taxon>Spermatophyta</taxon>
        <taxon>Magnoliopsida</taxon>
        <taxon>Liliopsida</taxon>
        <taxon>Poales</taxon>
        <taxon>Poaceae</taxon>
        <taxon>BOP clade</taxon>
        <taxon>Pooideae</taxon>
        <taxon>Triticodae</taxon>
        <taxon>Triticeae</taxon>
        <taxon>Triticinae</taxon>
        <taxon>Aegilops</taxon>
    </lineage>
</organism>
<proteinExistence type="predicted"/>
<dbReference type="PANTHER" id="PTHR47090:SF2">
    <property type="entry name" value="PROTEIN EDS1-RELATED"/>
    <property type="match status" value="1"/>
</dbReference>
<reference evidence="1" key="5">
    <citation type="journal article" date="2021" name="G3 (Bethesda)">
        <title>Aegilops tauschii genome assembly Aet v5.0 features greater sequence contiguity and improved annotation.</title>
        <authorList>
            <person name="Wang L."/>
            <person name="Zhu T."/>
            <person name="Rodriguez J.C."/>
            <person name="Deal K.R."/>
            <person name="Dubcovsky J."/>
            <person name="McGuire P.E."/>
            <person name="Lux T."/>
            <person name="Spannagl M."/>
            <person name="Mayer K.F.X."/>
            <person name="Baldrich P."/>
            <person name="Meyers B.C."/>
            <person name="Huo N."/>
            <person name="Gu Y.Q."/>
            <person name="Zhou H."/>
            <person name="Devos K.M."/>
            <person name="Bennetzen J.L."/>
            <person name="Unver T."/>
            <person name="Budak H."/>
            <person name="Gulick P.J."/>
            <person name="Galiba G."/>
            <person name="Kalapos B."/>
            <person name="Nelson D.R."/>
            <person name="Li P."/>
            <person name="You F.M."/>
            <person name="Luo M.C."/>
            <person name="Dvorak J."/>
        </authorList>
    </citation>
    <scope>NUCLEOTIDE SEQUENCE [LARGE SCALE GENOMIC DNA]</scope>
    <source>
        <strain evidence="1">cv. AL8/78</strain>
    </source>
</reference>
<reference evidence="2" key="2">
    <citation type="journal article" date="2017" name="Nat. Plants">
        <title>The Aegilops tauschii genome reveals multiple impacts of transposons.</title>
        <authorList>
            <person name="Zhao G."/>
            <person name="Zou C."/>
            <person name="Li K."/>
            <person name="Wang K."/>
            <person name="Li T."/>
            <person name="Gao L."/>
            <person name="Zhang X."/>
            <person name="Wang H."/>
            <person name="Yang Z."/>
            <person name="Liu X."/>
            <person name="Jiang W."/>
            <person name="Mao L."/>
            <person name="Kong X."/>
            <person name="Jiao Y."/>
            <person name="Jia J."/>
        </authorList>
    </citation>
    <scope>NUCLEOTIDE SEQUENCE [LARGE SCALE GENOMIC DNA]</scope>
    <source>
        <strain evidence="2">cv. AL8/78</strain>
    </source>
</reference>
<dbReference type="InterPro" id="IPR044214">
    <property type="entry name" value="EDS1-like"/>
</dbReference>
<reference evidence="1" key="4">
    <citation type="submission" date="2019-03" db="UniProtKB">
        <authorList>
            <consortium name="EnsemblPlants"/>
        </authorList>
    </citation>
    <scope>IDENTIFICATION</scope>
</reference>
<dbReference type="GO" id="GO:0006952">
    <property type="term" value="P:defense response"/>
    <property type="evidence" value="ECO:0007669"/>
    <property type="project" value="InterPro"/>
</dbReference>
<dbReference type="PANTHER" id="PTHR47090">
    <property type="entry name" value="PROTEIN EDS1-RELATED"/>
    <property type="match status" value="1"/>
</dbReference>
<protein>
    <submittedName>
        <fullName evidence="1">Uncharacterized protein</fullName>
    </submittedName>
</protein>
<accession>A0A453KS16</accession>
<evidence type="ECO:0000313" key="2">
    <source>
        <dbReference type="Proteomes" id="UP000015105"/>
    </source>
</evidence>
<dbReference type="Proteomes" id="UP000015105">
    <property type="component" value="Chromosome 5D"/>
</dbReference>
<sequence length="162" mass="17494">ASHPYPCAAFVFPPTWSAAAWMPSSPDAGGRAPFGDAEVDPALFPSLRSVGSGVPARASAAFVAAFSGLLDGSPLQTEVRAFCHRHFINHSAEKPWLPHRSEVQSLRETFCALLLPSAVGSKSILFQETFSVLCVEQQLHSGCERNTSIFKRSLCIKKPLLL</sequence>
<reference evidence="2" key="1">
    <citation type="journal article" date="2014" name="Science">
        <title>Ancient hybridizations among the ancestral genomes of bread wheat.</title>
        <authorList>
            <consortium name="International Wheat Genome Sequencing Consortium,"/>
            <person name="Marcussen T."/>
            <person name="Sandve S.R."/>
            <person name="Heier L."/>
            <person name="Spannagl M."/>
            <person name="Pfeifer M."/>
            <person name="Jakobsen K.S."/>
            <person name="Wulff B.B."/>
            <person name="Steuernagel B."/>
            <person name="Mayer K.F."/>
            <person name="Olsen O.A."/>
        </authorList>
    </citation>
    <scope>NUCLEOTIDE SEQUENCE [LARGE SCALE GENOMIC DNA]</scope>
    <source>
        <strain evidence="2">cv. AL8/78</strain>
    </source>
</reference>
<dbReference type="EnsemblPlants" id="AET5Gv20493800.6">
    <property type="protein sequence ID" value="AET5Gv20493800.6"/>
    <property type="gene ID" value="AET5Gv20493800"/>
</dbReference>
<evidence type="ECO:0000313" key="1">
    <source>
        <dbReference type="EnsemblPlants" id="AET5Gv20493800.6"/>
    </source>
</evidence>
<keyword evidence="2" id="KW-1185">Reference proteome</keyword>
<dbReference type="Gramene" id="AET5Gv20493800.6">
    <property type="protein sequence ID" value="AET5Gv20493800.6"/>
    <property type="gene ID" value="AET5Gv20493800"/>
</dbReference>
<reference evidence="1" key="3">
    <citation type="journal article" date="2017" name="Nature">
        <title>Genome sequence of the progenitor of the wheat D genome Aegilops tauschii.</title>
        <authorList>
            <person name="Luo M.C."/>
            <person name="Gu Y.Q."/>
            <person name="Puiu D."/>
            <person name="Wang H."/>
            <person name="Twardziok S.O."/>
            <person name="Deal K.R."/>
            <person name="Huo N."/>
            <person name="Zhu T."/>
            <person name="Wang L."/>
            <person name="Wang Y."/>
            <person name="McGuire P.E."/>
            <person name="Liu S."/>
            <person name="Long H."/>
            <person name="Ramasamy R.K."/>
            <person name="Rodriguez J.C."/>
            <person name="Van S.L."/>
            <person name="Yuan L."/>
            <person name="Wang Z."/>
            <person name="Xia Z."/>
            <person name="Xiao L."/>
            <person name="Anderson O.D."/>
            <person name="Ouyang S."/>
            <person name="Liang Y."/>
            <person name="Zimin A.V."/>
            <person name="Pertea G."/>
            <person name="Qi P."/>
            <person name="Bennetzen J.L."/>
            <person name="Dai X."/>
            <person name="Dawson M.W."/>
            <person name="Muller H.G."/>
            <person name="Kugler K."/>
            <person name="Rivarola-Duarte L."/>
            <person name="Spannagl M."/>
            <person name="Mayer K.F.X."/>
            <person name="Lu F.H."/>
            <person name="Bevan M.W."/>
            <person name="Leroy P."/>
            <person name="Li P."/>
            <person name="You F.M."/>
            <person name="Sun Q."/>
            <person name="Liu Z."/>
            <person name="Lyons E."/>
            <person name="Wicker T."/>
            <person name="Salzberg S.L."/>
            <person name="Devos K.M."/>
            <person name="Dvorak J."/>
        </authorList>
    </citation>
    <scope>NUCLEOTIDE SEQUENCE [LARGE SCALE GENOMIC DNA]</scope>
    <source>
        <strain evidence="1">cv. AL8/78</strain>
    </source>
</reference>